<dbReference type="RefSeq" id="WP_302041664.1">
    <property type="nucleotide sequence ID" value="NZ_JAUKPO010000037.1"/>
</dbReference>
<organism evidence="1 2">
    <name type="scientific">Rhodocytophaga aerolata</name>
    <dbReference type="NCBI Taxonomy" id="455078"/>
    <lineage>
        <taxon>Bacteria</taxon>
        <taxon>Pseudomonadati</taxon>
        <taxon>Bacteroidota</taxon>
        <taxon>Cytophagia</taxon>
        <taxon>Cytophagales</taxon>
        <taxon>Rhodocytophagaceae</taxon>
        <taxon>Rhodocytophaga</taxon>
    </lineage>
</organism>
<protein>
    <recommendedName>
        <fullName evidence="3">Rpn family recombination-promoting nuclease/putative transposase</fullName>
    </recommendedName>
</protein>
<reference evidence="1" key="1">
    <citation type="submission" date="2023-07" db="EMBL/GenBank/DDBJ databases">
        <title>The genome sequence of Rhodocytophaga aerolata KACC 12507.</title>
        <authorList>
            <person name="Zhang X."/>
        </authorList>
    </citation>
    <scope>NUCLEOTIDE SEQUENCE</scope>
    <source>
        <strain evidence="1">KACC 12507</strain>
    </source>
</reference>
<evidence type="ECO:0000313" key="2">
    <source>
        <dbReference type="Proteomes" id="UP001168528"/>
    </source>
</evidence>
<evidence type="ECO:0000313" key="1">
    <source>
        <dbReference type="EMBL" id="MDO1450866.1"/>
    </source>
</evidence>
<name>A0ABT8RGP0_9BACT</name>
<comment type="caution">
    <text evidence="1">The sequence shown here is derived from an EMBL/GenBank/DDBJ whole genome shotgun (WGS) entry which is preliminary data.</text>
</comment>
<dbReference type="InterPro" id="IPR051699">
    <property type="entry name" value="Rpn/YhgA-like_nuclease"/>
</dbReference>
<gene>
    <name evidence="1" type="ORF">Q0590_31620</name>
</gene>
<dbReference type="PANTHER" id="PTHR34611">
    <property type="match status" value="1"/>
</dbReference>
<evidence type="ECO:0008006" key="3">
    <source>
        <dbReference type="Google" id="ProtNLM"/>
    </source>
</evidence>
<keyword evidence="2" id="KW-1185">Reference proteome</keyword>
<sequence length="277" mass="32294">MKEINERMAQEYDKIIKENLEKVVLQLIRKTTHIDPIKGEVLYPELHYTIEREADFVEKITTNDNKTLVFHIEFQTANDKSIADRMFVYAGLIYKIYRLPLRQIVFYIGNDPVNMPNKLSMPTFEYNFQLIDLQSISYKEFIHSNIPEEVLLAILCNFGGVDPEMVVEEIFSKLRSLQDSNLNFQRSVRQLDMLSLLRNLQPLILKQEQKMALTLDIKQDLRYKQGAEQGAEEKTIEIALEMLKKGLDNELVSEITKLPIGQIETIRLQLKAADKNK</sequence>
<dbReference type="EMBL" id="JAUKPO010000037">
    <property type="protein sequence ID" value="MDO1450866.1"/>
    <property type="molecule type" value="Genomic_DNA"/>
</dbReference>
<dbReference type="PANTHER" id="PTHR34611:SF2">
    <property type="entry name" value="INACTIVE RECOMBINATION-PROMOTING NUCLEASE-LIKE PROTEIN RPNE-RELATED"/>
    <property type="match status" value="1"/>
</dbReference>
<dbReference type="Proteomes" id="UP001168528">
    <property type="component" value="Unassembled WGS sequence"/>
</dbReference>
<accession>A0ABT8RGP0</accession>
<proteinExistence type="predicted"/>